<dbReference type="InterPro" id="IPR001623">
    <property type="entry name" value="DnaJ_domain"/>
</dbReference>
<dbReference type="PRINTS" id="PR00625">
    <property type="entry name" value="JDOMAIN"/>
</dbReference>
<dbReference type="Gene3D" id="1.10.287.110">
    <property type="entry name" value="DnaJ domain"/>
    <property type="match status" value="1"/>
</dbReference>
<evidence type="ECO:0000313" key="4">
    <source>
        <dbReference type="Proteomes" id="UP000016923"/>
    </source>
</evidence>
<feature type="transmembrane region" description="Helical" evidence="1">
    <location>
        <begin position="173"/>
        <end position="192"/>
    </location>
</feature>
<feature type="transmembrane region" description="Helical" evidence="1">
    <location>
        <begin position="199"/>
        <end position="215"/>
    </location>
</feature>
<name>S3C492_OPHP1</name>
<evidence type="ECO:0000259" key="2">
    <source>
        <dbReference type="PROSITE" id="PS50076"/>
    </source>
</evidence>
<dbReference type="GO" id="GO:0042407">
    <property type="term" value="P:cristae formation"/>
    <property type="evidence" value="ECO:0007669"/>
    <property type="project" value="TreeGrafter"/>
</dbReference>
<accession>S3C492</accession>
<dbReference type="STRING" id="1262450.S3C492"/>
<reference evidence="3 4" key="1">
    <citation type="journal article" date="2013" name="BMC Genomics">
        <title>The genome and transcriptome of the pine saprophyte Ophiostoma piceae, and a comparison with the bark beetle-associated pine pathogen Grosmannia clavigera.</title>
        <authorList>
            <person name="Haridas S."/>
            <person name="Wang Y."/>
            <person name="Lim L."/>
            <person name="Massoumi Alamouti S."/>
            <person name="Jackman S."/>
            <person name="Docking R."/>
            <person name="Robertson G."/>
            <person name="Birol I."/>
            <person name="Bohlmann J."/>
            <person name="Breuil C."/>
        </authorList>
    </citation>
    <scope>NUCLEOTIDE SEQUENCE [LARGE SCALE GENOMIC DNA]</scope>
    <source>
        <strain evidence="3 4">UAMH 11346</strain>
    </source>
</reference>
<dbReference type="SMART" id="SM00271">
    <property type="entry name" value="DnaJ"/>
    <property type="match status" value="1"/>
</dbReference>
<evidence type="ECO:0000313" key="3">
    <source>
        <dbReference type="EMBL" id="EPE08319.1"/>
    </source>
</evidence>
<keyword evidence="4" id="KW-1185">Reference proteome</keyword>
<dbReference type="HOGENOM" id="CLU_043818_0_0_1"/>
<dbReference type="PANTHER" id="PTHR44157:SF1">
    <property type="entry name" value="DNAJ HOMOLOG SUBFAMILY C MEMBER 11"/>
    <property type="match status" value="1"/>
</dbReference>
<dbReference type="InterPro" id="IPR052243">
    <property type="entry name" value="Mito_inner_membrane_organizer"/>
</dbReference>
<dbReference type="PROSITE" id="PS50076">
    <property type="entry name" value="DNAJ_2"/>
    <property type="match status" value="1"/>
</dbReference>
<evidence type="ECO:0000256" key="1">
    <source>
        <dbReference type="SAM" id="Phobius"/>
    </source>
</evidence>
<dbReference type="InterPro" id="IPR036869">
    <property type="entry name" value="J_dom_sf"/>
</dbReference>
<dbReference type="PANTHER" id="PTHR44157">
    <property type="entry name" value="DNAJ HOMOLOG SUBFAMILY C MEMBER 11"/>
    <property type="match status" value="1"/>
</dbReference>
<dbReference type="SUPFAM" id="SSF46565">
    <property type="entry name" value="Chaperone J-domain"/>
    <property type="match status" value="1"/>
</dbReference>
<dbReference type="VEuPathDB" id="FungiDB:F503_01102"/>
<dbReference type="Proteomes" id="UP000016923">
    <property type="component" value="Unassembled WGS sequence"/>
</dbReference>
<protein>
    <recommendedName>
        <fullName evidence="2">J domain-containing protein</fullName>
    </recommendedName>
</protein>
<gene>
    <name evidence="3" type="ORF">F503_01102</name>
</gene>
<keyword evidence="1" id="KW-0812">Transmembrane</keyword>
<keyword evidence="1" id="KW-0472">Membrane</keyword>
<feature type="domain" description="J" evidence="2">
    <location>
        <begin position="76"/>
        <end position="148"/>
    </location>
</feature>
<dbReference type="OMA" id="FSAWGRY"/>
<organism evidence="3 4">
    <name type="scientific">Ophiostoma piceae (strain UAMH 11346)</name>
    <name type="common">Sap stain fungus</name>
    <dbReference type="NCBI Taxonomy" id="1262450"/>
    <lineage>
        <taxon>Eukaryota</taxon>
        <taxon>Fungi</taxon>
        <taxon>Dikarya</taxon>
        <taxon>Ascomycota</taxon>
        <taxon>Pezizomycotina</taxon>
        <taxon>Sordariomycetes</taxon>
        <taxon>Sordariomycetidae</taxon>
        <taxon>Ophiostomatales</taxon>
        <taxon>Ophiostomataceae</taxon>
        <taxon>Ophiostoma</taxon>
    </lineage>
</organism>
<sequence>MSGLLSMVGWGFLPNLVTGWVQSLYYSITIRAGDPRPVPGTPRFAEHRRRIHILVVAVYLAYTIYEADYDMRRAGSFYQDLGVPLTASDRDIKTRFRRLAALYHPDKASPSGTTPEQAERINNYFVHLKVASETLLEPARRFAYDRFGPASVAWATKSKTIYDFIMKGLQDLVPYYLAAAGALYGFGLMGYLTWGRYERWLVLVSILVFELYCITRPTHPAVLTLFINPVLAAVSRLLPHHREPYLPFQAIQLARKLSITTYIGFSQIGPMLGADTRSGQIVMPEDGSSLSTSKGDQDPALVAALDRLEMAAKSLDTDATRLLEMEMAPFIGHPETMSNVRGKIKEWLIQNTIRNDPMVRDAMGRSLQQRRMDAPAGARGTK</sequence>
<dbReference type="Pfam" id="PF00226">
    <property type="entry name" value="DnaJ"/>
    <property type="match status" value="1"/>
</dbReference>
<dbReference type="OrthoDB" id="436519at2759"/>
<dbReference type="AlphaFoldDB" id="S3C492"/>
<dbReference type="eggNOG" id="ENOG502S3QV">
    <property type="taxonomic scope" value="Eukaryota"/>
</dbReference>
<dbReference type="GO" id="GO:0005739">
    <property type="term" value="C:mitochondrion"/>
    <property type="evidence" value="ECO:0007669"/>
    <property type="project" value="GOC"/>
</dbReference>
<keyword evidence="1" id="KW-1133">Transmembrane helix</keyword>
<proteinExistence type="predicted"/>
<dbReference type="EMBL" id="KE148149">
    <property type="protein sequence ID" value="EPE08319.1"/>
    <property type="molecule type" value="Genomic_DNA"/>
</dbReference>
<dbReference type="CDD" id="cd06257">
    <property type="entry name" value="DnaJ"/>
    <property type="match status" value="1"/>
</dbReference>